<gene>
    <name evidence="2" type="ORF">FXV83_04980</name>
</gene>
<comment type="caution">
    <text evidence="2">The sequence shown here is derived from an EMBL/GenBank/DDBJ whole genome shotgun (WGS) entry which is preliminary data.</text>
</comment>
<evidence type="ECO:0000259" key="1">
    <source>
        <dbReference type="Pfam" id="PF13304"/>
    </source>
</evidence>
<dbReference type="Gene3D" id="3.40.50.300">
    <property type="entry name" value="P-loop containing nucleotide triphosphate hydrolases"/>
    <property type="match status" value="1"/>
</dbReference>
<dbReference type="InterPro" id="IPR003959">
    <property type="entry name" value="ATPase_AAA_core"/>
</dbReference>
<dbReference type="PANTHER" id="PTHR43581:SF4">
    <property type="entry name" value="ATP_GTP PHOSPHATASE"/>
    <property type="match status" value="1"/>
</dbReference>
<dbReference type="InterPro" id="IPR051396">
    <property type="entry name" value="Bact_Antivir_Def_Nuclease"/>
</dbReference>
<dbReference type="InterPro" id="IPR027417">
    <property type="entry name" value="P-loop_NTPase"/>
</dbReference>
<name>A0A5S4YUW4_9BRAD</name>
<keyword evidence="3" id="KW-1185">Reference proteome</keyword>
<dbReference type="RefSeq" id="WP_148738090.1">
    <property type="nucleotide sequence ID" value="NZ_VSTH01000015.1"/>
</dbReference>
<proteinExistence type="predicted"/>
<dbReference type="SUPFAM" id="SSF52540">
    <property type="entry name" value="P-loop containing nucleoside triphosphate hydrolases"/>
    <property type="match status" value="1"/>
</dbReference>
<sequence length="696" mass="77063">MRLRRFKVTNFRSVVDSGWIDAERVTALIGVNESGKTNLLLPLWKLNPAREGEITPTSDYPKGNYAAVRASPGSFPFIHAEFALTDVVKTKLVELTGLTEETAGPVCVRRFFDGRHTVEFPNFKKADALCSADLIAILTAAETDVSAMNQLNKEGSLKADIQSALATAKQGDGPVSAYDAEALDAVIAPFSALLPETPASTSSIVPRLNLLIQDLHAAKSKLIAPAPNEIEEVKELVIGGLPRFVYYSNYGNLDSEIYLPHVVQNLAREDLGAKEAAKARTLRVLFNFVQLQPKEILELGRDFKDPNRHPGDEEIAKIATKKRERTILLNSAGTDLTKKFRDWWKQGNYTFEFQADGDHFRIWVSDSKRPEKIELEDRSSGLQWFLSFYLIFLVESSGVHADAILLLDEPGLSLHPLAQRDLSAFFESLASTNQIIYTTHSPFLVDADMLDRVRKVFVSEDGSTKSSPDLRQGSDDPRRAGATYAIYSALNMSLAESILYGCHPVIVEGPSDQHYLALIKTVLIANKKITPKREMVFPPSHGANNAKVIASILGGKDQVLPNILLDADDTGKKMSRDLQNGLYQSAKTKVRTVEKYVGFANSEIEDLFPQSFMVAAIDRWGRKADMLFADVVKSGEPIVPQIEVWAKAQGVPLDDGWKVDVAREAKRRALESAKPLFDDATLSNWAKLFEDLLSES</sequence>
<dbReference type="AlphaFoldDB" id="A0A5S4YUW4"/>
<dbReference type="EMBL" id="VSTH01000015">
    <property type="protein sequence ID" value="TYO67682.1"/>
    <property type="molecule type" value="Genomic_DNA"/>
</dbReference>
<dbReference type="PANTHER" id="PTHR43581">
    <property type="entry name" value="ATP/GTP PHOSPHATASE"/>
    <property type="match status" value="1"/>
</dbReference>
<reference evidence="2 3" key="1">
    <citation type="submission" date="2019-08" db="EMBL/GenBank/DDBJ databases">
        <title>Bradyrhizobium hipponensis sp. nov., a rhizobium isolated from a Lupinus angustifolius root nodule in Tunisia.</title>
        <authorList>
            <person name="Off K."/>
            <person name="Rejili M."/>
            <person name="Mars M."/>
            <person name="Brachmann A."/>
            <person name="Marin M."/>
        </authorList>
    </citation>
    <scope>NUCLEOTIDE SEQUENCE [LARGE SCALE GENOMIC DNA]</scope>
    <source>
        <strain evidence="3">aSej3</strain>
    </source>
</reference>
<feature type="domain" description="ATPase AAA-type core" evidence="1">
    <location>
        <begin position="277"/>
        <end position="446"/>
    </location>
</feature>
<evidence type="ECO:0000313" key="2">
    <source>
        <dbReference type="EMBL" id="TYO67682.1"/>
    </source>
</evidence>
<organism evidence="2 3">
    <name type="scientific">Bradyrhizobium hipponense</name>
    <dbReference type="NCBI Taxonomy" id="2605638"/>
    <lineage>
        <taxon>Bacteria</taxon>
        <taxon>Pseudomonadati</taxon>
        <taxon>Pseudomonadota</taxon>
        <taxon>Alphaproteobacteria</taxon>
        <taxon>Hyphomicrobiales</taxon>
        <taxon>Nitrobacteraceae</taxon>
        <taxon>Bradyrhizobium</taxon>
    </lineage>
</organism>
<dbReference type="Proteomes" id="UP000324797">
    <property type="component" value="Unassembled WGS sequence"/>
</dbReference>
<accession>A0A5S4YUW4</accession>
<dbReference type="GO" id="GO:0016887">
    <property type="term" value="F:ATP hydrolysis activity"/>
    <property type="evidence" value="ECO:0007669"/>
    <property type="project" value="InterPro"/>
</dbReference>
<dbReference type="GO" id="GO:0005524">
    <property type="term" value="F:ATP binding"/>
    <property type="evidence" value="ECO:0007669"/>
    <property type="project" value="InterPro"/>
</dbReference>
<dbReference type="Pfam" id="PF13304">
    <property type="entry name" value="AAA_21"/>
    <property type="match status" value="1"/>
</dbReference>
<protein>
    <submittedName>
        <fullName evidence="2">AAA family ATPase</fullName>
    </submittedName>
</protein>
<evidence type="ECO:0000313" key="3">
    <source>
        <dbReference type="Proteomes" id="UP000324797"/>
    </source>
</evidence>